<dbReference type="GeneID" id="59235523"/>
<dbReference type="SUPFAM" id="SSF63829">
    <property type="entry name" value="Calcium-dependent phosphotriesterase"/>
    <property type="match status" value="1"/>
</dbReference>
<feature type="domain" description="SMP-30/Gluconolactonase/LRE-like region" evidence="2">
    <location>
        <begin position="22"/>
        <end position="303"/>
    </location>
</feature>
<dbReference type="InterPro" id="IPR013658">
    <property type="entry name" value="SGL"/>
</dbReference>
<protein>
    <recommendedName>
        <fullName evidence="2">SMP-30/Gluconolactonase/LRE-like region domain-containing protein</fullName>
    </recommendedName>
</protein>
<dbReference type="Gene3D" id="2.120.10.30">
    <property type="entry name" value="TolB, C-terminal domain"/>
    <property type="match status" value="1"/>
</dbReference>
<evidence type="ECO:0000313" key="3">
    <source>
        <dbReference type="EMBL" id="QLG71827.1"/>
    </source>
</evidence>
<sequence>MSGNRLDFSHLEPFYHVPDARLSEGITYVKETDTLLWVDIYRGLIHKLEDRNNIDVSYDCITIAPETYSQTSNLRHPEPSCKESVGVVFPVINGDAKQITDVLFASKFGIGKTSFRDKTWEYILLYTSCPEISEERALRLRSNDGNVSPCGEYLLVGLMNDFPYDVTDEGCIVRVSLNHPRKVEMFWERIKIPNAIHWSRNGDCTYVTDSLDFAIWKLDAKTGERTRLIDVKKYNPDFDSPEPDGSAINHVSSTLFVAVWSTAKIQEYSIESGRLIREFILPSSTPKVSCCVIVGPDLYVTTGNAKTPNGPETTVDSVGGSIFKIPNAVEISHNESSKNQLVW</sequence>
<dbReference type="PANTHER" id="PTHR10907:SF47">
    <property type="entry name" value="REGUCALCIN"/>
    <property type="match status" value="1"/>
</dbReference>
<evidence type="ECO:0000256" key="1">
    <source>
        <dbReference type="ARBA" id="ARBA00008853"/>
    </source>
</evidence>
<dbReference type="GO" id="GO:0005509">
    <property type="term" value="F:calcium ion binding"/>
    <property type="evidence" value="ECO:0007669"/>
    <property type="project" value="TreeGrafter"/>
</dbReference>
<organism evidence="3 4">
    <name type="scientific">Zygotorulaspora mrakii</name>
    <name type="common">Zygosaccharomyces mrakii</name>
    <dbReference type="NCBI Taxonomy" id="42260"/>
    <lineage>
        <taxon>Eukaryota</taxon>
        <taxon>Fungi</taxon>
        <taxon>Dikarya</taxon>
        <taxon>Ascomycota</taxon>
        <taxon>Saccharomycotina</taxon>
        <taxon>Saccharomycetes</taxon>
        <taxon>Saccharomycetales</taxon>
        <taxon>Saccharomycetaceae</taxon>
        <taxon>Zygotorulaspora</taxon>
    </lineage>
</organism>
<evidence type="ECO:0000313" key="4">
    <source>
        <dbReference type="Proteomes" id="UP000509704"/>
    </source>
</evidence>
<dbReference type="AlphaFoldDB" id="A0A7H9B038"/>
<dbReference type="EMBL" id="CP058606">
    <property type="protein sequence ID" value="QLG71827.1"/>
    <property type="molecule type" value="Genomic_DNA"/>
</dbReference>
<dbReference type="PANTHER" id="PTHR10907">
    <property type="entry name" value="REGUCALCIN"/>
    <property type="match status" value="1"/>
</dbReference>
<gene>
    <name evidence="3" type="ORF">HG535_0C01760</name>
</gene>
<dbReference type="RefSeq" id="XP_037143555.1">
    <property type="nucleotide sequence ID" value="XM_037287660.1"/>
</dbReference>
<keyword evidence="4" id="KW-1185">Reference proteome</keyword>
<evidence type="ECO:0000259" key="2">
    <source>
        <dbReference type="Pfam" id="PF08450"/>
    </source>
</evidence>
<dbReference type="Proteomes" id="UP000509704">
    <property type="component" value="Chromosome 3"/>
</dbReference>
<reference evidence="3 4" key="1">
    <citation type="submission" date="2020-07" db="EMBL/GenBank/DDBJ databases">
        <title>The yeast mating-type switching endonuclease HO is a domesticated member of an unorthodox homing genetic element family.</title>
        <authorList>
            <person name="Coughlan A.Y."/>
            <person name="Lombardi L."/>
            <person name="Braun-Galleani S."/>
            <person name="Martos A.R."/>
            <person name="Galeote V."/>
            <person name="Bigey F."/>
            <person name="Dequin S."/>
            <person name="Byrne K.P."/>
            <person name="Wolfe K.H."/>
        </authorList>
    </citation>
    <scope>NUCLEOTIDE SEQUENCE [LARGE SCALE GENOMIC DNA]</scope>
    <source>
        <strain evidence="3 4">NRRL Y-6702</strain>
    </source>
</reference>
<dbReference type="KEGG" id="zmk:HG535_0C01760"/>
<dbReference type="GO" id="GO:0004341">
    <property type="term" value="F:gluconolactonase activity"/>
    <property type="evidence" value="ECO:0007669"/>
    <property type="project" value="TreeGrafter"/>
</dbReference>
<proteinExistence type="inferred from homology"/>
<accession>A0A7H9B038</accession>
<dbReference type="OrthoDB" id="423498at2759"/>
<comment type="similarity">
    <text evidence="1">Belongs to the SMP-30/CGR1 family.</text>
</comment>
<dbReference type="InterPro" id="IPR011042">
    <property type="entry name" value="6-blade_b-propeller_TolB-like"/>
</dbReference>
<dbReference type="Pfam" id="PF08450">
    <property type="entry name" value="SGL"/>
    <property type="match status" value="1"/>
</dbReference>
<name>A0A7H9B038_ZYGMR</name>